<accession>A0A7H0VGG9</accession>
<evidence type="ECO:0008006" key="3">
    <source>
        <dbReference type="Google" id="ProtNLM"/>
    </source>
</evidence>
<dbReference type="Proteomes" id="UP000516305">
    <property type="component" value="Chromosome"/>
</dbReference>
<dbReference type="InterPro" id="IPR038636">
    <property type="entry name" value="Wzi_sf"/>
</dbReference>
<evidence type="ECO:0000313" key="1">
    <source>
        <dbReference type="EMBL" id="QNR24817.1"/>
    </source>
</evidence>
<keyword evidence="2" id="KW-1185">Reference proteome</keyword>
<dbReference type="KEGG" id="chyd:H4K34_02940"/>
<reference evidence="1 2" key="1">
    <citation type="submission" date="2020-08" db="EMBL/GenBank/DDBJ databases">
        <title>Croceimicrobium hydrocarbonivorans gen. nov., sp. nov., a novel marine bacterium isolated from a bacterial consortium that degrades polyethylene terephthalate.</title>
        <authorList>
            <person name="Liu R."/>
        </authorList>
    </citation>
    <scope>NUCLEOTIDE SEQUENCE [LARGE SCALE GENOMIC DNA]</scope>
    <source>
        <strain evidence="1 2">A20-9</strain>
    </source>
</reference>
<dbReference type="AlphaFoldDB" id="A0A7H0VGG9"/>
<protein>
    <recommendedName>
        <fullName evidence="3">Gliding motility protein RemB</fullName>
    </recommendedName>
</protein>
<sequence>MRLALRLLLVLAFPGLLSAQYQFRHLNNFNHLTEDSRLYAQDSVFHTGIRPFNRLQLGISNELKKVRTEKGWWHRKLWQERLITVSDQDYSFSIDPLVNFQYGYEENADYRFINTRGFILEGRIGQKFSFYSTFLENQARFPTYISNYAQLRRVIPGQGSLTRPFGAGGYDYSFFTGELSYQANKYFTFTAGQGRNFFGEGYRSMLLSDASFSYPFFRIETNVWKFKYVNLWAQLYDTRKEAQVNEGILAKKYLSSHLLSIAINDRWNLGLFESIVYGDTNQLQGLDASFFNPIVFYRPVEFAVGSRGGNALMGLQTSYKFNKARMIYGQFILDEFQLSSITAGEGSWVNKYGWQLGFKDYDAWGVKGLFQRLEYNAARPYTYSHRVVLTNYAHYGSPLAHPWGANFHELVFQNIYKKARWEGELHLSYGIRGNDPKGENWGSDVYQSYESRMQDEGNQIAQGAKGDYFFLNFRVAYVVNPASGLKLETGFRFRSFETELGNTVSPMLEGQSLLFIFGLRTDLYNSYYDL</sequence>
<organism evidence="1 2">
    <name type="scientific">Croceimicrobium hydrocarbonivorans</name>
    <dbReference type="NCBI Taxonomy" id="2761580"/>
    <lineage>
        <taxon>Bacteria</taxon>
        <taxon>Pseudomonadati</taxon>
        <taxon>Bacteroidota</taxon>
        <taxon>Flavobacteriia</taxon>
        <taxon>Flavobacteriales</taxon>
        <taxon>Owenweeksiaceae</taxon>
        <taxon>Croceimicrobium</taxon>
    </lineage>
</organism>
<dbReference type="RefSeq" id="WP_210759344.1">
    <property type="nucleotide sequence ID" value="NZ_CP060139.1"/>
</dbReference>
<dbReference type="Gene3D" id="2.40.160.130">
    <property type="entry name" value="Capsule assembly protein Wzi"/>
    <property type="match status" value="1"/>
</dbReference>
<proteinExistence type="predicted"/>
<name>A0A7H0VGG9_9FLAO</name>
<evidence type="ECO:0000313" key="2">
    <source>
        <dbReference type="Proteomes" id="UP000516305"/>
    </source>
</evidence>
<dbReference type="EMBL" id="CP060139">
    <property type="protein sequence ID" value="QNR24817.1"/>
    <property type="molecule type" value="Genomic_DNA"/>
</dbReference>
<gene>
    <name evidence="1" type="ORF">H4K34_02940</name>
</gene>